<evidence type="ECO:0000313" key="1">
    <source>
        <dbReference type="EMBL" id="KAK2554164.1"/>
    </source>
</evidence>
<dbReference type="Proteomes" id="UP001249851">
    <property type="component" value="Unassembled WGS sequence"/>
</dbReference>
<reference evidence="1" key="2">
    <citation type="journal article" date="2023" name="Science">
        <title>Genomic signatures of disease resistance in endangered staghorn corals.</title>
        <authorList>
            <person name="Vollmer S.V."/>
            <person name="Selwyn J.D."/>
            <person name="Despard B.A."/>
            <person name="Roesel C.L."/>
        </authorList>
    </citation>
    <scope>NUCLEOTIDE SEQUENCE</scope>
    <source>
        <strain evidence="1">K2</strain>
    </source>
</reference>
<proteinExistence type="predicted"/>
<protein>
    <submittedName>
        <fullName evidence="1">Uncharacterized protein</fullName>
    </submittedName>
</protein>
<sequence length="117" mass="12873">MKCDSICICNSKHFPTDNDDNMDTAIIKVCQDEADNTGGFAKISDSYFDLITTPTGWLLCYIIQQAQVLLQLQNMAIHGFQRTTLGPVKNCDSHCLCISSAGYLAGHVNLSDSLYDC</sequence>
<dbReference type="AlphaFoldDB" id="A0AAD9UY03"/>
<comment type="caution">
    <text evidence="1">The sequence shown here is derived from an EMBL/GenBank/DDBJ whole genome shotgun (WGS) entry which is preliminary data.</text>
</comment>
<accession>A0AAD9UY03</accession>
<dbReference type="EMBL" id="JARQWQ010000072">
    <property type="protein sequence ID" value="KAK2554164.1"/>
    <property type="molecule type" value="Genomic_DNA"/>
</dbReference>
<feature type="non-terminal residue" evidence="1">
    <location>
        <position position="1"/>
    </location>
</feature>
<organism evidence="1 2">
    <name type="scientific">Acropora cervicornis</name>
    <name type="common">Staghorn coral</name>
    <dbReference type="NCBI Taxonomy" id="6130"/>
    <lineage>
        <taxon>Eukaryota</taxon>
        <taxon>Metazoa</taxon>
        <taxon>Cnidaria</taxon>
        <taxon>Anthozoa</taxon>
        <taxon>Hexacorallia</taxon>
        <taxon>Scleractinia</taxon>
        <taxon>Astrocoeniina</taxon>
        <taxon>Acroporidae</taxon>
        <taxon>Acropora</taxon>
    </lineage>
</organism>
<name>A0AAD9UY03_ACRCE</name>
<gene>
    <name evidence="1" type="ORF">P5673_024521</name>
</gene>
<reference evidence="1" key="1">
    <citation type="journal article" date="2023" name="G3 (Bethesda)">
        <title>Whole genome assembly and annotation of the endangered Caribbean coral Acropora cervicornis.</title>
        <authorList>
            <person name="Selwyn J.D."/>
            <person name="Vollmer S.V."/>
        </authorList>
    </citation>
    <scope>NUCLEOTIDE SEQUENCE</scope>
    <source>
        <strain evidence="1">K2</strain>
    </source>
</reference>
<keyword evidence="2" id="KW-1185">Reference proteome</keyword>
<evidence type="ECO:0000313" key="2">
    <source>
        <dbReference type="Proteomes" id="UP001249851"/>
    </source>
</evidence>